<organism evidence="3 4">
    <name type="scientific">Sphingobacterium hotanense</name>
    <dbReference type="NCBI Taxonomy" id="649196"/>
    <lineage>
        <taxon>Bacteria</taxon>
        <taxon>Pseudomonadati</taxon>
        <taxon>Bacteroidota</taxon>
        <taxon>Sphingobacteriia</taxon>
        <taxon>Sphingobacteriales</taxon>
        <taxon>Sphingobacteriaceae</taxon>
        <taxon>Sphingobacterium</taxon>
    </lineage>
</organism>
<reference evidence="3" key="2">
    <citation type="journal article" date="2022" name="Sci. Total Environ.">
        <title>Prevalence, transmission, and molecular epidemiology of tet(X)-positive bacteria among humans, animals, and environmental niches in China: An epidemiological, and genomic-based study.</title>
        <authorList>
            <person name="Dong N."/>
            <person name="Zeng Y."/>
            <person name="Cai C."/>
            <person name="Sun C."/>
            <person name="Lu J."/>
            <person name="Liu C."/>
            <person name="Zhou H."/>
            <person name="Sun Q."/>
            <person name="Shu L."/>
            <person name="Wang H."/>
            <person name="Wang Y."/>
            <person name="Wang S."/>
            <person name="Wu C."/>
            <person name="Chan E.W."/>
            <person name="Chen G."/>
            <person name="Shen Z."/>
            <person name="Chen S."/>
            <person name="Zhang R."/>
        </authorList>
    </citation>
    <scope>NUCLEOTIDE SEQUENCE</scope>
    <source>
        <strain evidence="3">R1692</strain>
    </source>
</reference>
<dbReference type="Gene3D" id="3.40.50.2000">
    <property type="entry name" value="Glycogen Phosphorylase B"/>
    <property type="match status" value="1"/>
</dbReference>
<feature type="domain" description="Glycosyl transferase family 1" evidence="2">
    <location>
        <begin position="245"/>
        <end position="389"/>
    </location>
</feature>
<proteinExistence type="predicted"/>
<evidence type="ECO:0000259" key="2">
    <source>
        <dbReference type="Pfam" id="PF00534"/>
    </source>
</evidence>
<dbReference type="PANTHER" id="PTHR46401">
    <property type="entry name" value="GLYCOSYLTRANSFERASE WBBK-RELATED"/>
    <property type="match status" value="1"/>
</dbReference>
<dbReference type="EMBL" id="JACAGK010000060">
    <property type="protein sequence ID" value="MDM1049867.1"/>
    <property type="molecule type" value="Genomic_DNA"/>
</dbReference>
<evidence type="ECO:0000313" key="3">
    <source>
        <dbReference type="EMBL" id="MDM1049867.1"/>
    </source>
</evidence>
<sequence>MDKICFLVCQYGKEVNGGAEYHCKMLAERLVGDFQVDILTTKTINYHTFEPYYKNNQETINGVNILRFDCIDYSAEEHGKWRKKTKFPRKVRRNLFRMGLLETAANMNHIWDMGIKNEEMLLKTHGFYSPDLLNYLEANKDSYKAIILMSYVYPHTIFGSRIAPEKTILIPTVHNEGDIFRSIQTHLFTSVKHIGFNTEEERNLARKIFGNKMSESSILAVGIETEFENSISKTEIQKKFTLPERYLHYFGRICNSKMDKLIPWFIRYKEKFPSNLKLVLTGRLFQEKVEHPDIIYTGFVTDEEKIALVKNATLIINPSRNESLSLLLLEAMKLGKTVLVNKKSDVMVGHAIRSDYAAEPYGNEKDFQEKIRKHLEHPELNEESEIKAKNYVDEHYSWPIIMGRIKHLISTI</sequence>
<protein>
    <submittedName>
        <fullName evidence="3">Glycosyltransferase</fullName>
    </submittedName>
</protein>
<keyword evidence="1" id="KW-0808">Transferase</keyword>
<reference evidence="3" key="1">
    <citation type="submission" date="2020-06" db="EMBL/GenBank/DDBJ databases">
        <authorList>
            <person name="Dong N."/>
        </authorList>
    </citation>
    <scope>NUCLEOTIDE SEQUENCE</scope>
    <source>
        <strain evidence="3">R1692</strain>
    </source>
</reference>
<dbReference type="RefSeq" id="WP_286652105.1">
    <property type="nucleotide sequence ID" value="NZ_JACAGK010000060.1"/>
</dbReference>
<accession>A0ABT7NRL3</accession>
<dbReference type="PANTHER" id="PTHR46401:SF2">
    <property type="entry name" value="GLYCOSYLTRANSFERASE WBBK-RELATED"/>
    <property type="match status" value="1"/>
</dbReference>
<dbReference type="InterPro" id="IPR001296">
    <property type="entry name" value="Glyco_trans_1"/>
</dbReference>
<dbReference type="SUPFAM" id="SSF53756">
    <property type="entry name" value="UDP-Glycosyltransferase/glycogen phosphorylase"/>
    <property type="match status" value="1"/>
</dbReference>
<evidence type="ECO:0000256" key="1">
    <source>
        <dbReference type="ARBA" id="ARBA00022679"/>
    </source>
</evidence>
<comment type="caution">
    <text evidence="3">The sequence shown here is derived from an EMBL/GenBank/DDBJ whole genome shotgun (WGS) entry which is preliminary data.</text>
</comment>
<evidence type="ECO:0000313" key="4">
    <source>
        <dbReference type="Proteomes" id="UP001170954"/>
    </source>
</evidence>
<dbReference type="Pfam" id="PF00534">
    <property type="entry name" value="Glycos_transf_1"/>
    <property type="match status" value="1"/>
</dbReference>
<keyword evidence="4" id="KW-1185">Reference proteome</keyword>
<name>A0ABT7NRL3_9SPHI</name>
<dbReference type="Proteomes" id="UP001170954">
    <property type="component" value="Unassembled WGS sequence"/>
</dbReference>
<gene>
    <name evidence="3" type="ORF">HX018_16635</name>
</gene>